<gene>
    <name evidence="1" type="ORF">A4G23_00459</name>
</gene>
<protein>
    <recommendedName>
        <fullName evidence="3">DUF4034 domain-containing protein</fullName>
    </recommendedName>
</protein>
<sequence length="325" mass="36467">MALLRDRGLTLGRWTGRPGARLERDSGDPDVARMRAAAAAADWPAVRDLLEARPESEDRTGLLWAVGETAGVERWITDVLTAEPESALARTVAGIRYVSWGWEARTAARAKDVSRSQFELFHSRLRQAEEWLYEAAELEPDWTSPWYVLQVTGRGLEVGQVTARRRFEATVRRHPYHLGAHTQRLQQICEKWGGSHEEMHAFARESVFTAPGGTPLGRLVPDAHIEEWLSLDSGPDAAYMRRLEVAQSLRQAADHSYRHPDFVHEGPWLGLLNSFAMAFSLAGDRTGARECFQATQGRVTESPWDYLNASDPVAAYRKHRSAAGR</sequence>
<accession>A0A1D8FWT0</accession>
<proteinExistence type="predicted"/>
<dbReference type="AlphaFoldDB" id="A0A1D8FWT0"/>
<dbReference type="Proteomes" id="UP000095349">
    <property type="component" value="Chromosome"/>
</dbReference>
<evidence type="ECO:0000313" key="1">
    <source>
        <dbReference type="EMBL" id="AOT57669.1"/>
    </source>
</evidence>
<keyword evidence="2" id="KW-1185">Reference proteome</keyword>
<reference evidence="1 2" key="1">
    <citation type="submission" date="2016-09" db="EMBL/GenBank/DDBJ databases">
        <title>Streptomyces rubrolavendulae MJM4426 Genome sequencing and assembly.</title>
        <authorList>
            <person name="Kim J.-G."/>
        </authorList>
    </citation>
    <scope>NUCLEOTIDE SEQUENCE [LARGE SCALE GENOMIC DNA]</scope>
    <source>
        <strain evidence="1 2">MJM4426</strain>
    </source>
</reference>
<name>A0A1D8FWT0_9ACTN</name>
<dbReference type="KEGG" id="srn:A4G23_00459"/>
<dbReference type="EMBL" id="CP017316">
    <property type="protein sequence ID" value="AOT57669.1"/>
    <property type="molecule type" value="Genomic_DNA"/>
</dbReference>
<dbReference type="RefSeq" id="WP_237282128.1">
    <property type="nucleotide sequence ID" value="NZ_CP017316.1"/>
</dbReference>
<evidence type="ECO:0008006" key="3">
    <source>
        <dbReference type="Google" id="ProtNLM"/>
    </source>
</evidence>
<dbReference type="PATRIC" id="fig|285473.5.peg.500"/>
<evidence type="ECO:0000313" key="2">
    <source>
        <dbReference type="Proteomes" id="UP000095349"/>
    </source>
</evidence>
<organism evidence="1 2">
    <name type="scientific">Streptomyces rubrolavendulae</name>
    <dbReference type="NCBI Taxonomy" id="285473"/>
    <lineage>
        <taxon>Bacteria</taxon>
        <taxon>Bacillati</taxon>
        <taxon>Actinomycetota</taxon>
        <taxon>Actinomycetes</taxon>
        <taxon>Kitasatosporales</taxon>
        <taxon>Streptomycetaceae</taxon>
        <taxon>Streptomyces</taxon>
    </lineage>
</organism>
<dbReference type="STRING" id="285473.A4G23_00459"/>